<proteinExistence type="predicted"/>
<dbReference type="AlphaFoldDB" id="A0AAN7UQ63"/>
<comment type="caution">
    <text evidence="2">The sequence shown here is derived from an EMBL/GenBank/DDBJ whole genome shotgun (WGS) entry which is preliminary data.</text>
</comment>
<gene>
    <name evidence="2" type="ORF">RRF57_006391</name>
</gene>
<evidence type="ECO:0000313" key="3">
    <source>
        <dbReference type="Proteomes" id="UP001305414"/>
    </source>
</evidence>
<feature type="region of interest" description="Disordered" evidence="1">
    <location>
        <begin position="1"/>
        <end position="21"/>
    </location>
</feature>
<evidence type="ECO:0000313" key="2">
    <source>
        <dbReference type="EMBL" id="KAK5630676.1"/>
    </source>
</evidence>
<sequence length="60" mass="6773">MERKAHGGGRPRWDLEETFEGRKPRQACEDRRCTKTTEHTNADMGRGALAGDLLVTHHDA</sequence>
<reference evidence="2 3" key="1">
    <citation type="submission" date="2023-10" db="EMBL/GenBank/DDBJ databases">
        <title>Draft genome sequence of Xylaria bambusicola isolate GMP-LS, the root and basal stem rot pathogen of sugarcane in Indonesia.</title>
        <authorList>
            <person name="Selvaraj P."/>
            <person name="Muralishankar V."/>
            <person name="Muruganantham S."/>
            <person name="Sp S."/>
            <person name="Haryani S."/>
            <person name="Lau K.J.X."/>
            <person name="Naqvi N.I."/>
        </authorList>
    </citation>
    <scope>NUCLEOTIDE SEQUENCE [LARGE SCALE GENOMIC DNA]</scope>
    <source>
        <strain evidence="2">GMP-LS</strain>
    </source>
</reference>
<organism evidence="2 3">
    <name type="scientific">Xylaria bambusicola</name>
    <dbReference type="NCBI Taxonomy" id="326684"/>
    <lineage>
        <taxon>Eukaryota</taxon>
        <taxon>Fungi</taxon>
        <taxon>Dikarya</taxon>
        <taxon>Ascomycota</taxon>
        <taxon>Pezizomycotina</taxon>
        <taxon>Sordariomycetes</taxon>
        <taxon>Xylariomycetidae</taxon>
        <taxon>Xylariales</taxon>
        <taxon>Xylariaceae</taxon>
        <taxon>Xylaria</taxon>
    </lineage>
</organism>
<name>A0AAN7UQ63_9PEZI</name>
<accession>A0AAN7UQ63</accession>
<evidence type="ECO:0000256" key="1">
    <source>
        <dbReference type="SAM" id="MobiDB-lite"/>
    </source>
</evidence>
<dbReference type="EMBL" id="JAWHQM010000017">
    <property type="protein sequence ID" value="KAK5630676.1"/>
    <property type="molecule type" value="Genomic_DNA"/>
</dbReference>
<dbReference type="Proteomes" id="UP001305414">
    <property type="component" value="Unassembled WGS sequence"/>
</dbReference>
<keyword evidence="3" id="KW-1185">Reference proteome</keyword>
<protein>
    <submittedName>
        <fullName evidence="2">Uncharacterized protein</fullName>
    </submittedName>
</protein>